<dbReference type="GO" id="GO:0008237">
    <property type="term" value="F:metallopeptidase activity"/>
    <property type="evidence" value="ECO:0007669"/>
    <property type="project" value="UniProtKB-KW"/>
</dbReference>
<name>A0A381QMS1_9ZZZZ</name>
<keyword evidence="4" id="KW-0482">Metalloprotease</keyword>
<evidence type="ECO:0008006" key="6">
    <source>
        <dbReference type="Google" id="ProtNLM"/>
    </source>
</evidence>
<keyword evidence="2" id="KW-0645">Protease</keyword>
<evidence type="ECO:0000256" key="1">
    <source>
        <dbReference type="ARBA" id="ARBA00001947"/>
    </source>
</evidence>
<proteinExistence type="predicted"/>
<organism evidence="5">
    <name type="scientific">marine metagenome</name>
    <dbReference type="NCBI Taxonomy" id="408172"/>
    <lineage>
        <taxon>unclassified sequences</taxon>
        <taxon>metagenomes</taxon>
        <taxon>ecological metagenomes</taxon>
    </lineage>
</organism>
<dbReference type="EMBL" id="UINC01001437">
    <property type="protein sequence ID" value="SUZ80675.1"/>
    <property type="molecule type" value="Genomic_DNA"/>
</dbReference>
<dbReference type="GO" id="GO:0080164">
    <property type="term" value="P:regulation of nitric oxide metabolic process"/>
    <property type="evidence" value="ECO:0007669"/>
    <property type="project" value="TreeGrafter"/>
</dbReference>
<keyword evidence="3" id="KW-0378">Hydrolase</keyword>
<evidence type="ECO:0000313" key="5">
    <source>
        <dbReference type="EMBL" id="SUZ80675.1"/>
    </source>
</evidence>
<accession>A0A381QMS1</accession>
<dbReference type="PANTHER" id="PTHR31817">
    <property type="match status" value="1"/>
</dbReference>
<evidence type="ECO:0000256" key="2">
    <source>
        <dbReference type="ARBA" id="ARBA00022670"/>
    </source>
</evidence>
<gene>
    <name evidence="5" type="ORF">METZ01_LOCUS33529</name>
</gene>
<dbReference type="AlphaFoldDB" id="A0A381QMS1"/>
<dbReference type="Pfam" id="PF08014">
    <property type="entry name" value="MATCAP"/>
    <property type="match status" value="1"/>
</dbReference>
<dbReference type="SMART" id="SM01154">
    <property type="entry name" value="DUF1704"/>
    <property type="match status" value="1"/>
</dbReference>
<dbReference type="InterPro" id="IPR012548">
    <property type="entry name" value="MATCAP"/>
</dbReference>
<sequence>VLSKSAKNRLNKASDLLYTASRQIRILRSVAWPLKVRTAFFRKKAEALPAVEYEPFDLENVSECISRARAMLKDTVYDKWLISKANDLKRSARLISSRGTKDFFTISAQVYGLPTGKLRDGAATPLDLAVQFQSILDSFQKNPVSSTAQKTIGAEVVAKHFREAVGFTFGSQAPTVTVADNLSAKATATSREIKIRKKGRFTYKNIRQLINHEALVHVATTLNGRAQRQMKILGANYGAVTKTQEGLAVFSEFITGSMDIERMRRLADRVVAVQMAIDGADFIDVYRFSLEKTDSRHQAFEQARRVFRGGVVSGGAPFTKDIVYLDGLIRVHNFFRSAVEKSRADALRLVFAGKIDLDDIPVLIKMKQDGLIKDPKYIPPWADDLNYLICYFAFSV</sequence>
<evidence type="ECO:0000256" key="3">
    <source>
        <dbReference type="ARBA" id="ARBA00022801"/>
    </source>
</evidence>
<comment type="cofactor">
    <cofactor evidence="1">
        <name>Zn(2+)</name>
        <dbReference type="ChEBI" id="CHEBI:29105"/>
    </cofactor>
</comment>
<protein>
    <recommendedName>
        <fullName evidence="6">DUF1704 domain-containing protein</fullName>
    </recommendedName>
</protein>
<feature type="non-terminal residue" evidence="5">
    <location>
        <position position="396"/>
    </location>
</feature>
<reference evidence="5" key="1">
    <citation type="submission" date="2018-05" db="EMBL/GenBank/DDBJ databases">
        <authorList>
            <person name="Lanie J.A."/>
            <person name="Ng W.-L."/>
            <person name="Kazmierczak K.M."/>
            <person name="Andrzejewski T.M."/>
            <person name="Davidsen T.M."/>
            <person name="Wayne K.J."/>
            <person name="Tettelin H."/>
            <person name="Glass J.I."/>
            <person name="Rusch D."/>
            <person name="Podicherti R."/>
            <person name="Tsui H.-C.T."/>
            <person name="Winkler M.E."/>
        </authorList>
    </citation>
    <scope>NUCLEOTIDE SEQUENCE</scope>
</reference>
<evidence type="ECO:0000256" key="4">
    <source>
        <dbReference type="ARBA" id="ARBA00023049"/>
    </source>
</evidence>
<dbReference type="GO" id="GO:0006508">
    <property type="term" value="P:proteolysis"/>
    <property type="evidence" value="ECO:0007669"/>
    <property type="project" value="UniProtKB-KW"/>
</dbReference>
<dbReference type="PANTHER" id="PTHR31817:SF0">
    <property type="entry name" value="CHROMOSOME UNDETERMINED SCAFFOLD_67, WHOLE GENOME SHOTGUN SEQUENCE"/>
    <property type="match status" value="1"/>
</dbReference>
<feature type="non-terminal residue" evidence="5">
    <location>
        <position position="1"/>
    </location>
</feature>